<accession>A0A397VY49</accession>
<dbReference type="PANTHER" id="PTHR12455">
    <property type="entry name" value="NUCLEOLAR COMPLEX PROTEIN 4"/>
    <property type="match status" value="1"/>
</dbReference>
<comment type="caution">
    <text evidence="3">The sequence shown here is derived from an EMBL/GenBank/DDBJ whole genome shotgun (WGS) entry which is preliminary data.</text>
</comment>
<dbReference type="EMBL" id="QKWP01000124">
    <property type="protein sequence ID" value="RIB26751.1"/>
    <property type="molecule type" value="Genomic_DNA"/>
</dbReference>
<reference evidence="3 4" key="1">
    <citation type="submission" date="2018-06" db="EMBL/GenBank/DDBJ databases">
        <title>Comparative genomics reveals the genomic features of Rhizophagus irregularis, R. cerebriforme, R. diaphanum and Gigaspora rosea, and their symbiotic lifestyle signature.</title>
        <authorList>
            <person name="Morin E."/>
            <person name="San Clemente H."/>
            <person name="Chen E.C.H."/>
            <person name="De La Providencia I."/>
            <person name="Hainaut M."/>
            <person name="Kuo A."/>
            <person name="Kohler A."/>
            <person name="Murat C."/>
            <person name="Tang N."/>
            <person name="Roy S."/>
            <person name="Loubradou J."/>
            <person name="Henrissat B."/>
            <person name="Grigoriev I.V."/>
            <person name="Corradi N."/>
            <person name="Roux C."/>
            <person name="Martin F.M."/>
        </authorList>
    </citation>
    <scope>NUCLEOTIDE SEQUENCE [LARGE SCALE GENOMIC DNA]</scope>
    <source>
        <strain evidence="3 4">DAOM 194757</strain>
    </source>
</reference>
<dbReference type="Pfam" id="PF03914">
    <property type="entry name" value="CBF"/>
    <property type="match status" value="1"/>
</dbReference>
<evidence type="ECO:0000259" key="2">
    <source>
        <dbReference type="Pfam" id="PF03914"/>
    </source>
</evidence>
<protein>
    <submittedName>
        <fullName evidence="3">CBF/Mak21 family-domain-containing protein</fullName>
    </submittedName>
</protein>
<comment type="similarity">
    <text evidence="1">Belongs to the CBF/MAK21 family.</text>
</comment>
<sequence>MLMDYLTESYNAGGVISLLALNGLFTLIHEHNLDYPDFYRKLYNLFDRNLMHVKYRSRFFRLVDLFLSSTHLPVQLVASFIKRMSRLSLTSPPHGIVILIPLIYNLIRRHPSCMVLIHRPYEINSRTVDGGHVNIISEDPYIFDEPDPMNSNAIASSLWELKTLQNHYLPNVATLAKIFQDKFNKPSYDLEDFLDHTYATLFEAETSKKPKKAPALAFEKPKFVFPVCENINITEQIDAEDQELRNASIMKGWEIFRF</sequence>
<name>A0A397VY49_9GLOM</name>
<organism evidence="3 4">
    <name type="scientific">Gigaspora rosea</name>
    <dbReference type="NCBI Taxonomy" id="44941"/>
    <lineage>
        <taxon>Eukaryota</taxon>
        <taxon>Fungi</taxon>
        <taxon>Fungi incertae sedis</taxon>
        <taxon>Mucoromycota</taxon>
        <taxon>Glomeromycotina</taxon>
        <taxon>Glomeromycetes</taxon>
        <taxon>Diversisporales</taxon>
        <taxon>Gigasporaceae</taxon>
        <taxon>Gigaspora</taxon>
    </lineage>
</organism>
<proteinExistence type="inferred from homology"/>
<dbReference type="STRING" id="44941.A0A397VY49"/>
<dbReference type="GO" id="GO:0042254">
    <property type="term" value="P:ribosome biogenesis"/>
    <property type="evidence" value="ECO:0007669"/>
    <property type="project" value="InterPro"/>
</dbReference>
<evidence type="ECO:0000313" key="3">
    <source>
        <dbReference type="EMBL" id="RIB26751.1"/>
    </source>
</evidence>
<dbReference type="OrthoDB" id="10263185at2759"/>
<dbReference type="GO" id="GO:0030692">
    <property type="term" value="C:Noc4p-Nop14p complex"/>
    <property type="evidence" value="ECO:0007669"/>
    <property type="project" value="TreeGrafter"/>
</dbReference>
<dbReference type="Proteomes" id="UP000266673">
    <property type="component" value="Unassembled WGS sequence"/>
</dbReference>
<evidence type="ECO:0000313" key="4">
    <source>
        <dbReference type="Proteomes" id="UP000266673"/>
    </source>
</evidence>
<dbReference type="PANTHER" id="PTHR12455:SF0">
    <property type="entry name" value="NUCLEOLAR COMPLEX PROTEIN 4 HOMOLOG"/>
    <property type="match status" value="1"/>
</dbReference>
<evidence type="ECO:0000256" key="1">
    <source>
        <dbReference type="ARBA" id="ARBA00007797"/>
    </source>
</evidence>
<dbReference type="InterPro" id="IPR005612">
    <property type="entry name" value="CCAAT-binding_factor"/>
</dbReference>
<dbReference type="GO" id="GO:0032040">
    <property type="term" value="C:small-subunit processome"/>
    <property type="evidence" value="ECO:0007669"/>
    <property type="project" value="TreeGrafter"/>
</dbReference>
<dbReference type="InterPro" id="IPR027193">
    <property type="entry name" value="Noc4"/>
</dbReference>
<feature type="domain" description="CCAAT-binding factor" evidence="2">
    <location>
        <begin position="17"/>
        <end position="176"/>
    </location>
</feature>
<keyword evidence="4" id="KW-1185">Reference proteome</keyword>
<dbReference type="AlphaFoldDB" id="A0A397VY49"/>
<gene>
    <name evidence="3" type="ORF">C2G38_2240574</name>
</gene>